<reference evidence="2" key="1">
    <citation type="journal article" date="2017" name="Nature">
        <title>The sunflower genome provides insights into oil metabolism, flowering and Asterid evolution.</title>
        <authorList>
            <person name="Badouin H."/>
            <person name="Gouzy J."/>
            <person name="Grassa C.J."/>
            <person name="Murat F."/>
            <person name="Staton S.E."/>
            <person name="Cottret L."/>
            <person name="Lelandais-Briere C."/>
            <person name="Owens G.L."/>
            <person name="Carrere S."/>
            <person name="Mayjonade B."/>
            <person name="Legrand L."/>
            <person name="Gill N."/>
            <person name="Kane N.C."/>
            <person name="Bowers J.E."/>
            <person name="Hubner S."/>
            <person name="Bellec A."/>
            <person name="Berard A."/>
            <person name="Berges H."/>
            <person name="Blanchet N."/>
            <person name="Boniface M.C."/>
            <person name="Brunel D."/>
            <person name="Catrice O."/>
            <person name="Chaidir N."/>
            <person name="Claudel C."/>
            <person name="Donnadieu C."/>
            <person name="Faraut T."/>
            <person name="Fievet G."/>
            <person name="Helmstetter N."/>
            <person name="King M."/>
            <person name="Knapp S.J."/>
            <person name="Lai Z."/>
            <person name="Le Paslier M.C."/>
            <person name="Lippi Y."/>
            <person name="Lorenzon L."/>
            <person name="Mandel J.R."/>
            <person name="Marage G."/>
            <person name="Marchand G."/>
            <person name="Marquand E."/>
            <person name="Bret-Mestries E."/>
            <person name="Morien E."/>
            <person name="Nambeesan S."/>
            <person name="Nguyen T."/>
            <person name="Pegot-Espagnet P."/>
            <person name="Pouilly N."/>
            <person name="Raftis F."/>
            <person name="Sallet E."/>
            <person name="Schiex T."/>
            <person name="Thomas J."/>
            <person name="Vandecasteele C."/>
            <person name="Vares D."/>
            <person name="Vear F."/>
            <person name="Vautrin S."/>
            <person name="Crespi M."/>
            <person name="Mangin B."/>
            <person name="Burke J.M."/>
            <person name="Salse J."/>
            <person name="Munos S."/>
            <person name="Vincourt P."/>
            <person name="Rieseberg L.H."/>
            <person name="Langlade N.B."/>
        </authorList>
    </citation>
    <scope>NUCLEOTIDE SEQUENCE [LARGE SCALE GENOMIC DNA]</scope>
    <source>
        <strain evidence="2">cv. SF193</strain>
    </source>
</reference>
<accession>A0A251TPQ3</accession>
<sequence>MGWWLWFNTRDVQDQEPNLGDVKAASGSGSLSNMVSDGRFEQLRCLEPSSVDERRVRLLRQIKKVYSRMVKALRKKTIETSLKVNNEHSIMLCFPQSLTDARRTKSEVYEGFRMWMMLFKLILGKVPMGKLEYAPIGRFVMPKQARYY</sequence>
<dbReference type="Proteomes" id="UP000215914">
    <property type="component" value="Chromosome 10"/>
</dbReference>
<dbReference type="InParanoid" id="A0A251TPQ3"/>
<gene>
    <name evidence="1" type="ORF">HannXRQ_Chr10g0311321</name>
</gene>
<dbReference type="EMBL" id="CM007899">
    <property type="protein sequence ID" value="OTG12592.1"/>
    <property type="molecule type" value="Genomic_DNA"/>
</dbReference>
<evidence type="ECO:0000313" key="2">
    <source>
        <dbReference type="Proteomes" id="UP000215914"/>
    </source>
</evidence>
<keyword evidence="2" id="KW-1185">Reference proteome</keyword>
<name>A0A251TPQ3_HELAN</name>
<proteinExistence type="predicted"/>
<protein>
    <submittedName>
        <fullName evidence="1">Uncharacterized protein</fullName>
    </submittedName>
</protein>
<dbReference type="AlphaFoldDB" id="A0A251TPQ3"/>
<organism evidence="1 2">
    <name type="scientific">Helianthus annuus</name>
    <name type="common">Common sunflower</name>
    <dbReference type="NCBI Taxonomy" id="4232"/>
    <lineage>
        <taxon>Eukaryota</taxon>
        <taxon>Viridiplantae</taxon>
        <taxon>Streptophyta</taxon>
        <taxon>Embryophyta</taxon>
        <taxon>Tracheophyta</taxon>
        <taxon>Spermatophyta</taxon>
        <taxon>Magnoliopsida</taxon>
        <taxon>eudicotyledons</taxon>
        <taxon>Gunneridae</taxon>
        <taxon>Pentapetalae</taxon>
        <taxon>asterids</taxon>
        <taxon>campanulids</taxon>
        <taxon>Asterales</taxon>
        <taxon>Asteraceae</taxon>
        <taxon>Asteroideae</taxon>
        <taxon>Heliantheae alliance</taxon>
        <taxon>Heliantheae</taxon>
        <taxon>Helianthus</taxon>
    </lineage>
</organism>
<evidence type="ECO:0000313" key="1">
    <source>
        <dbReference type="EMBL" id="OTG12592.1"/>
    </source>
</evidence>